<dbReference type="PROSITE" id="PS51257">
    <property type="entry name" value="PROKAR_LIPOPROTEIN"/>
    <property type="match status" value="1"/>
</dbReference>
<protein>
    <recommendedName>
        <fullName evidence="1">DUF3955 domain-containing protein</fullName>
    </recommendedName>
</protein>
<sequence length="65" mass="7035">MKKYMLALIPLILGIGCLVSFNMMGSKVATDGTLVEPFYLLPMGYSLMAISVIGLGVNVIKKVNR</sequence>
<feature type="domain" description="DUF3955" evidence="1">
    <location>
        <begin position="3"/>
        <end position="59"/>
    </location>
</feature>
<gene>
    <name evidence="2" type="ORF">CN491_26510</name>
</gene>
<dbReference type="AlphaFoldDB" id="A0A2A8LEV1"/>
<dbReference type="InterPro" id="IPR025016">
    <property type="entry name" value="DUF3955"/>
</dbReference>
<comment type="caution">
    <text evidence="2">The sequence shown here is derived from an EMBL/GenBank/DDBJ whole genome shotgun (WGS) entry which is preliminary data.</text>
</comment>
<proteinExistence type="predicted"/>
<dbReference type="Pfam" id="PF13127">
    <property type="entry name" value="DUF3955"/>
    <property type="match status" value="1"/>
</dbReference>
<dbReference type="Proteomes" id="UP000220900">
    <property type="component" value="Unassembled WGS sequence"/>
</dbReference>
<evidence type="ECO:0000313" key="2">
    <source>
        <dbReference type="EMBL" id="PES87705.1"/>
    </source>
</evidence>
<reference evidence="2 3" key="1">
    <citation type="submission" date="2017-09" db="EMBL/GenBank/DDBJ databases">
        <title>Large-scale bioinformatics analysis of Bacillus genomes uncovers conserved roles of natural products in bacterial physiology.</title>
        <authorList>
            <consortium name="Agbiome Team Llc"/>
            <person name="Bleich R.M."/>
            <person name="Grubbs K.J."/>
            <person name="Santa Maria K.C."/>
            <person name="Allen S.E."/>
            <person name="Farag S."/>
            <person name="Shank E.A."/>
            <person name="Bowers A."/>
        </authorList>
    </citation>
    <scope>NUCLEOTIDE SEQUENCE [LARGE SCALE GENOMIC DNA]</scope>
    <source>
        <strain evidence="2 3">AFS002368</strain>
    </source>
</reference>
<dbReference type="RefSeq" id="WP_098269814.1">
    <property type="nucleotide sequence ID" value="NZ_JAVIVZ010000024.1"/>
</dbReference>
<accession>A0A2A8LEV1</accession>
<evidence type="ECO:0000259" key="1">
    <source>
        <dbReference type="Pfam" id="PF13127"/>
    </source>
</evidence>
<name>A0A2A8LEV1_BACCE</name>
<organism evidence="2 3">
    <name type="scientific">Bacillus cereus</name>
    <dbReference type="NCBI Taxonomy" id="1396"/>
    <lineage>
        <taxon>Bacteria</taxon>
        <taxon>Bacillati</taxon>
        <taxon>Bacillota</taxon>
        <taxon>Bacilli</taxon>
        <taxon>Bacillales</taxon>
        <taxon>Bacillaceae</taxon>
        <taxon>Bacillus</taxon>
        <taxon>Bacillus cereus group</taxon>
    </lineage>
</organism>
<dbReference type="EMBL" id="NTZF01000049">
    <property type="protein sequence ID" value="PES87705.1"/>
    <property type="molecule type" value="Genomic_DNA"/>
</dbReference>
<evidence type="ECO:0000313" key="3">
    <source>
        <dbReference type="Proteomes" id="UP000220900"/>
    </source>
</evidence>